<reference evidence="1" key="1">
    <citation type="journal article" date="2009" name="PLoS Genet.">
        <title>Sequencing, mapping, and analysis of 27,455 maize full-length cDNAs.</title>
        <authorList>
            <person name="Soderlund C."/>
            <person name="Descour A."/>
            <person name="Kudrna D."/>
            <person name="Bomhoff M."/>
            <person name="Boyd L."/>
            <person name="Currie J."/>
            <person name="Angelova A."/>
            <person name="Collura K."/>
            <person name="Wissotski M."/>
            <person name="Ashley E."/>
            <person name="Morrow D."/>
            <person name="Fernandes J."/>
            <person name="Walbot V."/>
            <person name="Yu Y."/>
        </authorList>
    </citation>
    <scope>NUCLEOTIDE SEQUENCE</scope>
    <source>
        <strain evidence="1">B73</strain>
    </source>
</reference>
<dbReference type="EMBL" id="BT054719">
    <property type="protein sequence ID" value="ACL53326.1"/>
    <property type="molecule type" value="mRNA"/>
</dbReference>
<accession>B7ZZH7</accession>
<proteinExistence type="evidence at transcript level"/>
<reference evidence="1" key="2">
    <citation type="submission" date="2012-06" db="EMBL/GenBank/DDBJ databases">
        <authorList>
            <person name="Yu Y."/>
            <person name="Currie J."/>
            <person name="Lomeli R."/>
            <person name="Angelova A."/>
            <person name="Collura K."/>
            <person name="Wissotski M."/>
            <person name="Campos D."/>
            <person name="Kudrna D."/>
            <person name="Golser W."/>
            <person name="Ashely E."/>
            <person name="Descour A."/>
            <person name="Fernandes J."/>
            <person name="Soderlund C."/>
            <person name="Walbot V."/>
        </authorList>
    </citation>
    <scope>NUCLEOTIDE SEQUENCE</scope>
    <source>
        <strain evidence="1">B73</strain>
    </source>
</reference>
<dbReference type="AlphaFoldDB" id="B7ZZH7"/>
<name>B7ZZH7_MAIZE</name>
<sequence length="110" mass="11921">MAARVRRHARLIAPISTAQGHGDWPAPPPHAISYSPYCVPTLCGLRAHGRVALHTAVIDQRTTSSSMAMALLEPTTSDSRGTRFRPSYSPLRCRRRHTGQAHVVGANPAC</sequence>
<evidence type="ECO:0000313" key="1">
    <source>
        <dbReference type="EMBL" id="ACL53326.1"/>
    </source>
</evidence>
<organism evidence="1">
    <name type="scientific">Zea mays</name>
    <name type="common">Maize</name>
    <dbReference type="NCBI Taxonomy" id="4577"/>
    <lineage>
        <taxon>Eukaryota</taxon>
        <taxon>Viridiplantae</taxon>
        <taxon>Streptophyta</taxon>
        <taxon>Embryophyta</taxon>
        <taxon>Tracheophyta</taxon>
        <taxon>Spermatophyta</taxon>
        <taxon>Magnoliopsida</taxon>
        <taxon>Liliopsida</taxon>
        <taxon>Poales</taxon>
        <taxon>Poaceae</taxon>
        <taxon>PACMAD clade</taxon>
        <taxon>Panicoideae</taxon>
        <taxon>Andropogonodae</taxon>
        <taxon>Andropogoneae</taxon>
        <taxon>Tripsacinae</taxon>
        <taxon>Zea</taxon>
    </lineage>
</organism>
<protein>
    <submittedName>
        <fullName evidence="1">Uncharacterized protein</fullName>
    </submittedName>
</protein>